<evidence type="ECO:0000256" key="1">
    <source>
        <dbReference type="ARBA" id="ARBA00006484"/>
    </source>
</evidence>
<comment type="similarity">
    <text evidence="1">Belongs to the short-chain dehydrogenases/reductases (SDR) family.</text>
</comment>
<dbReference type="InterPro" id="IPR036291">
    <property type="entry name" value="NAD(P)-bd_dom_sf"/>
</dbReference>
<dbReference type="Proteomes" id="UP000305546">
    <property type="component" value="Unassembled WGS sequence"/>
</dbReference>
<dbReference type="PANTHER" id="PTHR42760">
    <property type="entry name" value="SHORT-CHAIN DEHYDROGENASES/REDUCTASES FAMILY MEMBER"/>
    <property type="match status" value="1"/>
</dbReference>
<dbReference type="EMBL" id="VDFW01000002">
    <property type="protein sequence ID" value="TNC29233.1"/>
    <property type="molecule type" value="Genomic_DNA"/>
</dbReference>
<dbReference type="InterPro" id="IPR002347">
    <property type="entry name" value="SDR_fam"/>
</dbReference>
<evidence type="ECO:0000313" key="2">
    <source>
        <dbReference type="EMBL" id="TNC29233.1"/>
    </source>
</evidence>
<proteinExistence type="inferred from homology"/>
<reference evidence="2 3" key="1">
    <citation type="submission" date="2019-06" db="EMBL/GenBank/DDBJ databases">
        <title>Amycolatopsis alkalitolerans sp. nov., isolated from Gastrodia elata Blume.</title>
        <authorList>
            <person name="Narsing Rao M.P."/>
            <person name="Li W.J."/>
        </authorList>
    </citation>
    <scope>NUCLEOTIDE SEQUENCE [LARGE SCALE GENOMIC DNA]</scope>
    <source>
        <strain evidence="2 3">SYSUP0005</strain>
    </source>
</reference>
<keyword evidence="3" id="KW-1185">Reference proteome</keyword>
<dbReference type="OrthoDB" id="3566316at2"/>
<protein>
    <submittedName>
        <fullName evidence="2">SDR family oxidoreductase</fullName>
    </submittedName>
</protein>
<dbReference type="AlphaFoldDB" id="A0A5C4M8P8"/>
<dbReference type="GO" id="GO:0016616">
    <property type="term" value="F:oxidoreductase activity, acting on the CH-OH group of donors, NAD or NADP as acceptor"/>
    <property type="evidence" value="ECO:0007669"/>
    <property type="project" value="TreeGrafter"/>
</dbReference>
<name>A0A5C4M8P8_9PSEU</name>
<dbReference type="CDD" id="cd05233">
    <property type="entry name" value="SDR_c"/>
    <property type="match status" value="1"/>
</dbReference>
<gene>
    <name evidence="2" type="ORF">FG385_03935</name>
</gene>
<dbReference type="SUPFAM" id="SSF51735">
    <property type="entry name" value="NAD(P)-binding Rossmann-fold domains"/>
    <property type="match status" value="1"/>
</dbReference>
<evidence type="ECO:0000313" key="3">
    <source>
        <dbReference type="Proteomes" id="UP000305546"/>
    </source>
</evidence>
<dbReference type="Pfam" id="PF13561">
    <property type="entry name" value="adh_short_C2"/>
    <property type="match status" value="1"/>
</dbReference>
<organism evidence="2 3">
    <name type="scientific">Amycolatopsis alkalitolerans</name>
    <dbReference type="NCBI Taxonomy" id="2547244"/>
    <lineage>
        <taxon>Bacteria</taxon>
        <taxon>Bacillati</taxon>
        <taxon>Actinomycetota</taxon>
        <taxon>Actinomycetes</taxon>
        <taxon>Pseudonocardiales</taxon>
        <taxon>Pseudonocardiaceae</taxon>
        <taxon>Amycolatopsis</taxon>
    </lineage>
</organism>
<comment type="caution">
    <text evidence="2">The sequence shown here is derived from an EMBL/GenBank/DDBJ whole genome shotgun (WGS) entry which is preliminary data.</text>
</comment>
<dbReference type="PRINTS" id="PR00081">
    <property type="entry name" value="GDHRDH"/>
</dbReference>
<accession>A0A5C4M8P8</accession>
<sequence>MSSPTGTAFPAPGMAAYGVAKGALVVLTRYMAREWGEWNIRANAIAPGLIVDDRHVTADAIASNPVYRALLDRTSLRRPGVPADLAGVVAFLASDAARFVSGALIPVDGCRF</sequence>
<dbReference type="Gene3D" id="3.40.50.720">
    <property type="entry name" value="NAD(P)-binding Rossmann-like Domain"/>
    <property type="match status" value="1"/>
</dbReference>